<dbReference type="EMBL" id="CAJVRL010000070">
    <property type="protein sequence ID" value="CAG8956378.1"/>
    <property type="molecule type" value="Genomic_DNA"/>
</dbReference>
<dbReference type="AlphaFoldDB" id="A0A9N9PV72"/>
<sequence length="100" mass="10474">MTNAISVLVRLARFNVDAGECHVDHHKRNDKTLEEVDGLPLGTVELTAAAVGKVHIAFNKGGMGFPGIDAAVAAKKDHAVSHLCNLTSVAVADFDIASLV</sequence>
<comment type="caution">
    <text evidence="1">The sequence shown here is derived from an EMBL/GenBank/DDBJ whole genome shotgun (WGS) entry which is preliminary data.</text>
</comment>
<accession>A0A9N9PV72</accession>
<dbReference type="Proteomes" id="UP000696280">
    <property type="component" value="Unassembled WGS sequence"/>
</dbReference>
<proteinExistence type="predicted"/>
<protein>
    <submittedName>
        <fullName evidence="1">Uncharacterized protein</fullName>
    </submittedName>
</protein>
<keyword evidence="2" id="KW-1185">Reference proteome</keyword>
<organism evidence="1 2">
    <name type="scientific">Hymenoscyphus fraxineus</name>
    <dbReference type="NCBI Taxonomy" id="746836"/>
    <lineage>
        <taxon>Eukaryota</taxon>
        <taxon>Fungi</taxon>
        <taxon>Dikarya</taxon>
        <taxon>Ascomycota</taxon>
        <taxon>Pezizomycotina</taxon>
        <taxon>Leotiomycetes</taxon>
        <taxon>Helotiales</taxon>
        <taxon>Helotiaceae</taxon>
        <taxon>Hymenoscyphus</taxon>
    </lineage>
</organism>
<evidence type="ECO:0000313" key="1">
    <source>
        <dbReference type="EMBL" id="CAG8956378.1"/>
    </source>
</evidence>
<name>A0A9N9PV72_9HELO</name>
<reference evidence="1" key="1">
    <citation type="submission" date="2021-07" db="EMBL/GenBank/DDBJ databases">
        <authorList>
            <person name="Durling M."/>
        </authorList>
    </citation>
    <scope>NUCLEOTIDE SEQUENCE</scope>
</reference>
<dbReference type="OrthoDB" id="10528993at2759"/>
<gene>
    <name evidence="1" type="ORF">HYFRA_00003760</name>
</gene>
<evidence type="ECO:0000313" key="2">
    <source>
        <dbReference type="Proteomes" id="UP000696280"/>
    </source>
</evidence>